<protein>
    <submittedName>
        <fullName evidence="2">Uncharacterized protein</fullName>
    </submittedName>
</protein>
<accession>A0AAN8YH49</accession>
<gene>
    <name evidence="2" type="ORF">RDI58_011586</name>
</gene>
<evidence type="ECO:0000256" key="1">
    <source>
        <dbReference type="SAM" id="MobiDB-lite"/>
    </source>
</evidence>
<dbReference type="AlphaFoldDB" id="A0AAN8YH49"/>
<reference evidence="2 3" key="1">
    <citation type="submission" date="2024-02" db="EMBL/GenBank/DDBJ databases">
        <title>de novo genome assembly of Solanum bulbocastanum strain 11H21.</title>
        <authorList>
            <person name="Hosaka A.J."/>
        </authorList>
    </citation>
    <scope>NUCLEOTIDE SEQUENCE [LARGE SCALE GENOMIC DNA]</scope>
    <source>
        <tissue evidence="2">Young leaves</tissue>
    </source>
</reference>
<keyword evidence="3" id="KW-1185">Reference proteome</keyword>
<sequence length="28" mass="3362">MELEHYLRERHPESGLKGEPHVNSKLKF</sequence>
<evidence type="ECO:0000313" key="2">
    <source>
        <dbReference type="EMBL" id="KAK6792505.1"/>
    </source>
</evidence>
<name>A0AAN8YH49_SOLBU</name>
<feature type="region of interest" description="Disordered" evidence="1">
    <location>
        <begin position="1"/>
        <end position="28"/>
    </location>
</feature>
<dbReference type="EMBL" id="JBANQN010000004">
    <property type="protein sequence ID" value="KAK6792505.1"/>
    <property type="molecule type" value="Genomic_DNA"/>
</dbReference>
<proteinExistence type="predicted"/>
<feature type="compositionally biased region" description="Basic and acidic residues" evidence="1">
    <location>
        <begin position="1"/>
        <end position="22"/>
    </location>
</feature>
<comment type="caution">
    <text evidence="2">The sequence shown here is derived from an EMBL/GenBank/DDBJ whole genome shotgun (WGS) entry which is preliminary data.</text>
</comment>
<organism evidence="2 3">
    <name type="scientific">Solanum bulbocastanum</name>
    <name type="common">Wild potato</name>
    <dbReference type="NCBI Taxonomy" id="147425"/>
    <lineage>
        <taxon>Eukaryota</taxon>
        <taxon>Viridiplantae</taxon>
        <taxon>Streptophyta</taxon>
        <taxon>Embryophyta</taxon>
        <taxon>Tracheophyta</taxon>
        <taxon>Spermatophyta</taxon>
        <taxon>Magnoliopsida</taxon>
        <taxon>eudicotyledons</taxon>
        <taxon>Gunneridae</taxon>
        <taxon>Pentapetalae</taxon>
        <taxon>asterids</taxon>
        <taxon>lamiids</taxon>
        <taxon>Solanales</taxon>
        <taxon>Solanaceae</taxon>
        <taxon>Solanoideae</taxon>
        <taxon>Solaneae</taxon>
        <taxon>Solanum</taxon>
    </lineage>
</organism>
<dbReference type="Proteomes" id="UP001371456">
    <property type="component" value="Unassembled WGS sequence"/>
</dbReference>
<evidence type="ECO:0000313" key="3">
    <source>
        <dbReference type="Proteomes" id="UP001371456"/>
    </source>
</evidence>